<reference evidence="2 3" key="2">
    <citation type="submission" date="2018-11" db="EMBL/GenBank/DDBJ databases">
        <authorList>
            <consortium name="Pathogen Informatics"/>
        </authorList>
    </citation>
    <scope>NUCLEOTIDE SEQUENCE [LARGE SCALE GENOMIC DNA]</scope>
</reference>
<dbReference type="AlphaFoldDB" id="A0A0R3WMV8"/>
<reference evidence="4" key="1">
    <citation type="submission" date="2017-02" db="UniProtKB">
        <authorList>
            <consortium name="WormBaseParasite"/>
        </authorList>
    </citation>
    <scope>IDENTIFICATION</scope>
</reference>
<dbReference type="Proteomes" id="UP000274429">
    <property type="component" value="Unassembled WGS sequence"/>
</dbReference>
<evidence type="ECO:0000256" key="1">
    <source>
        <dbReference type="SAM" id="MobiDB-lite"/>
    </source>
</evidence>
<sequence>MASPQPTQEQSPKVYLRNDVFRPAVPDVSYTAPYGKAPITYKAGDTIVYSRQPATVPRQVYPTMGSVEAPYYVDESTLRSGTYSDLSNYSKGKNPKSSQRSHHRYHHHHHRGQRIEDPDGYWRVPHANSQEKLQSTLPGPYVTPGGRQLSKTPKQHTAGVQIYDVNQTVSEKSDQNPSYADLTQESEEYMQSSQYLPSEDSEMTVSLLALTAPLKGILILLRYIVPYSIHQSCITTRSFYDTCSNLETFFLFDNLPTAASQQTNEEILIPDIKTTFIKSDLTPKSV</sequence>
<feature type="region of interest" description="Disordered" evidence="1">
    <location>
        <begin position="82"/>
        <end position="157"/>
    </location>
</feature>
<evidence type="ECO:0000313" key="3">
    <source>
        <dbReference type="Proteomes" id="UP000274429"/>
    </source>
</evidence>
<name>A0A0R3WMV8_HYDTA</name>
<feature type="compositionally biased region" description="Basic residues" evidence="1">
    <location>
        <begin position="99"/>
        <end position="112"/>
    </location>
</feature>
<keyword evidence="3" id="KW-1185">Reference proteome</keyword>
<feature type="compositionally biased region" description="Polar residues" evidence="1">
    <location>
        <begin position="127"/>
        <end position="137"/>
    </location>
</feature>
<feature type="compositionally biased region" description="Polar residues" evidence="1">
    <location>
        <begin position="82"/>
        <end position="91"/>
    </location>
</feature>
<proteinExistence type="predicted"/>
<evidence type="ECO:0000313" key="4">
    <source>
        <dbReference type="WBParaSite" id="TTAC_0000209601-mRNA-1"/>
    </source>
</evidence>
<gene>
    <name evidence="2" type="ORF">TTAC_LOCUS2083</name>
</gene>
<evidence type="ECO:0000313" key="2">
    <source>
        <dbReference type="EMBL" id="VDM18859.1"/>
    </source>
</evidence>
<organism evidence="4">
    <name type="scientific">Hydatigena taeniaeformis</name>
    <name type="common">Feline tapeworm</name>
    <name type="synonym">Taenia taeniaeformis</name>
    <dbReference type="NCBI Taxonomy" id="6205"/>
    <lineage>
        <taxon>Eukaryota</taxon>
        <taxon>Metazoa</taxon>
        <taxon>Spiralia</taxon>
        <taxon>Lophotrochozoa</taxon>
        <taxon>Platyhelminthes</taxon>
        <taxon>Cestoda</taxon>
        <taxon>Eucestoda</taxon>
        <taxon>Cyclophyllidea</taxon>
        <taxon>Taeniidae</taxon>
        <taxon>Hydatigera</taxon>
    </lineage>
</organism>
<protein>
    <submittedName>
        <fullName evidence="4">ZM domain-containing protein</fullName>
    </submittedName>
</protein>
<dbReference type="EMBL" id="UYWX01000740">
    <property type="protein sequence ID" value="VDM18859.1"/>
    <property type="molecule type" value="Genomic_DNA"/>
</dbReference>
<dbReference type="WBParaSite" id="TTAC_0000209601-mRNA-1">
    <property type="protein sequence ID" value="TTAC_0000209601-mRNA-1"/>
    <property type="gene ID" value="TTAC_0000209601"/>
</dbReference>
<accession>A0A0R3WMV8</accession>